<reference evidence="8 9" key="1">
    <citation type="submission" date="2019-04" db="EMBL/GenBank/DDBJ databases">
        <title>Friends and foes A comparative genomics study of 23 Aspergillus species from section Flavi.</title>
        <authorList>
            <consortium name="DOE Joint Genome Institute"/>
            <person name="Kjaerbolling I."/>
            <person name="Vesth T."/>
            <person name="Frisvad J.C."/>
            <person name="Nybo J.L."/>
            <person name="Theobald S."/>
            <person name="Kildgaard S."/>
            <person name="Isbrandt T."/>
            <person name="Kuo A."/>
            <person name="Sato A."/>
            <person name="Lyhne E.K."/>
            <person name="Kogle M.E."/>
            <person name="Wiebenga A."/>
            <person name="Kun R.S."/>
            <person name="Lubbers R.J."/>
            <person name="Makela M.R."/>
            <person name="Barry K."/>
            <person name="Chovatia M."/>
            <person name="Clum A."/>
            <person name="Daum C."/>
            <person name="Haridas S."/>
            <person name="He G."/>
            <person name="LaButti K."/>
            <person name="Lipzen A."/>
            <person name="Mondo S."/>
            <person name="Riley R."/>
            <person name="Salamov A."/>
            <person name="Simmons B.A."/>
            <person name="Magnuson J.K."/>
            <person name="Henrissat B."/>
            <person name="Mortensen U.H."/>
            <person name="Larsen T.O."/>
            <person name="Devries R.P."/>
            <person name="Grigoriev I.V."/>
            <person name="Machida M."/>
            <person name="Baker S.E."/>
            <person name="Andersen M.R."/>
        </authorList>
    </citation>
    <scope>NUCLEOTIDE SEQUENCE [LARGE SCALE GENOMIC DNA]</scope>
    <source>
        <strain evidence="8 9">IBT 18842</strain>
    </source>
</reference>
<sequence>MKILLDAGVPIDLLNGCSIPAINTAVKQKSIAAVELLVERQANLHCRDSSGWTPLLDAVGYVGHAEITRILIKAGADLRDTTPEKVGVLHLAMGEEPSILRILLEFRKSIDLEARDRIGNTPLLWNSSFECVRLMIDAGADVNAENMYGWTVLKKTVAGDQPREAIDLILAQPELNIKSTVPTTTETALIIACRSMDLEFVTKLVAAGADPNQPSRMQPHTPLAAACLPYISYQSRDLVSEKYTSTMFNALSVACLSTGMSTIDYLLRAGASPRDADELGRLPIHLAAANGIANLRQIMQVTKGDIMLPDLTGKTVLHWAAQFGHVQCIQAITDWIGPSNPDKSGYINKADIDDWTPLCWAARPFSGGCSPSMDSESRDYVNTIRLLIEHGADCSWTCSIRSCNGDTQEQLTPFVLAQRCGATDEILSLLKPKHDPMDHDNIAYPPEPKYIASTYECDICLTTPFGHCYFCQSCVDFRLCHKCIFQVDLYHQFMRDADGQPHVFEITPDWKEFQNAPSEKVDPLKGSNSFHKQQYTNGDGDTNSTDSDDWY</sequence>
<evidence type="ECO:0000256" key="5">
    <source>
        <dbReference type="ARBA" id="ARBA00023043"/>
    </source>
</evidence>
<dbReference type="EMBL" id="ML742066">
    <property type="protein sequence ID" value="KAE8151687.1"/>
    <property type="molecule type" value="Genomic_DNA"/>
</dbReference>
<keyword evidence="5" id="KW-0040">ANK repeat</keyword>
<protein>
    <submittedName>
        <fullName evidence="8">Ankyrin repeat-containing domain protein</fullName>
    </submittedName>
</protein>
<dbReference type="GO" id="GO:0008270">
    <property type="term" value="F:zinc ion binding"/>
    <property type="evidence" value="ECO:0007669"/>
    <property type="project" value="UniProtKB-KW"/>
</dbReference>
<feature type="compositionally biased region" description="Polar residues" evidence="6">
    <location>
        <begin position="526"/>
        <end position="535"/>
    </location>
</feature>
<dbReference type="SUPFAM" id="SSF57850">
    <property type="entry name" value="RING/U-box"/>
    <property type="match status" value="1"/>
</dbReference>
<keyword evidence="4" id="KW-0862">Zinc</keyword>
<dbReference type="AlphaFoldDB" id="A0A5N6TZ93"/>
<dbReference type="InterPro" id="IPR000433">
    <property type="entry name" value="Znf_ZZ"/>
</dbReference>
<dbReference type="Gene3D" id="1.25.40.20">
    <property type="entry name" value="Ankyrin repeat-containing domain"/>
    <property type="match status" value="3"/>
</dbReference>
<dbReference type="InterPro" id="IPR002110">
    <property type="entry name" value="Ankyrin_rpt"/>
</dbReference>
<evidence type="ECO:0000256" key="2">
    <source>
        <dbReference type="ARBA" id="ARBA00022737"/>
    </source>
</evidence>
<keyword evidence="2" id="KW-0677">Repeat</keyword>
<feature type="compositionally biased region" description="Low complexity" evidence="6">
    <location>
        <begin position="536"/>
        <end position="545"/>
    </location>
</feature>
<dbReference type="InterPro" id="IPR036770">
    <property type="entry name" value="Ankyrin_rpt-contain_sf"/>
</dbReference>
<keyword evidence="1" id="KW-0479">Metal-binding</keyword>
<organism evidence="8 9">
    <name type="scientific">Aspergillus avenaceus</name>
    <dbReference type="NCBI Taxonomy" id="36643"/>
    <lineage>
        <taxon>Eukaryota</taxon>
        <taxon>Fungi</taxon>
        <taxon>Dikarya</taxon>
        <taxon>Ascomycota</taxon>
        <taxon>Pezizomycotina</taxon>
        <taxon>Eurotiomycetes</taxon>
        <taxon>Eurotiomycetidae</taxon>
        <taxon>Eurotiales</taxon>
        <taxon>Aspergillaceae</taxon>
        <taxon>Aspergillus</taxon>
        <taxon>Aspergillus subgen. Circumdati</taxon>
    </lineage>
</organism>
<gene>
    <name evidence="8" type="ORF">BDV25DRAFT_138610</name>
</gene>
<feature type="region of interest" description="Disordered" evidence="6">
    <location>
        <begin position="517"/>
        <end position="551"/>
    </location>
</feature>
<evidence type="ECO:0000256" key="1">
    <source>
        <dbReference type="ARBA" id="ARBA00022723"/>
    </source>
</evidence>
<dbReference type="OrthoDB" id="341259at2759"/>
<keyword evidence="9" id="KW-1185">Reference proteome</keyword>
<dbReference type="PANTHER" id="PTHR24198">
    <property type="entry name" value="ANKYRIN REPEAT AND PROTEIN KINASE DOMAIN-CONTAINING PROTEIN"/>
    <property type="match status" value="1"/>
</dbReference>
<dbReference type="Pfam" id="PF12796">
    <property type="entry name" value="Ank_2"/>
    <property type="match status" value="3"/>
</dbReference>
<feature type="domain" description="ZZ-type" evidence="7">
    <location>
        <begin position="457"/>
        <end position="483"/>
    </location>
</feature>
<evidence type="ECO:0000256" key="6">
    <source>
        <dbReference type="SAM" id="MobiDB-lite"/>
    </source>
</evidence>
<dbReference type="PROSITE" id="PS01357">
    <property type="entry name" value="ZF_ZZ_1"/>
    <property type="match status" value="1"/>
</dbReference>
<keyword evidence="3" id="KW-0863">Zinc-finger</keyword>
<dbReference type="PRINTS" id="PR01415">
    <property type="entry name" value="ANKYRIN"/>
</dbReference>
<name>A0A5N6TZ93_ASPAV</name>
<accession>A0A5N6TZ93</accession>
<evidence type="ECO:0000259" key="7">
    <source>
        <dbReference type="PROSITE" id="PS01357"/>
    </source>
</evidence>
<evidence type="ECO:0000256" key="3">
    <source>
        <dbReference type="ARBA" id="ARBA00022771"/>
    </source>
</evidence>
<evidence type="ECO:0000313" key="9">
    <source>
        <dbReference type="Proteomes" id="UP000325780"/>
    </source>
</evidence>
<proteinExistence type="predicted"/>
<dbReference type="PANTHER" id="PTHR24198:SF165">
    <property type="entry name" value="ANKYRIN REPEAT-CONTAINING PROTEIN-RELATED"/>
    <property type="match status" value="1"/>
</dbReference>
<dbReference type="Proteomes" id="UP000325780">
    <property type="component" value="Unassembled WGS sequence"/>
</dbReference>
<dbReference type="SUPFAM" id="SSF48403">
    <property type="entry name" value="Ankyrin repeat"/>
    <property type="match status" value="1"/>
</dbReference>
<evidence type="ECO:0000313" key="8">
    <source>
        <dbReference type="EMBL" id="KAE8151687.1"/>
    </source>
</evidence>
<dbReference type="SMART" id="SM00248">
    <property type="entry name" value="ANK"/>
    <property type="match status" value="7"/>
</dbReference>
<evidence type="ECO:0000256" key="4">
    <source>
        <dbReference type="ARBA" id="ARBA00022833"/>
    </source>
</evidence>